<comment type="caution">
    <text evidence="4">The sequence shown here is derived from an EMBL/GenBank/DDBJ whole genome shotgun (WGS) entry which is preliminary data.</text>
</comment>
<accession>A0A388KWJ5</accession>
<evidence type="ECO:0000256" key="2">
    <source>
        <dbReference type="SAM" id="MobiDB-lite"/>
    </source>
</evidence>
<dbReference type="EMBL" id="BFEA01000203">
    <property type="protein sequence ID" value="GBG74440.1"/>
    <property type="molecule type" value="Genomic_DNA"/>
</dbReference>
<dbReference type="Pfam" id="PF00651">
    <property type="entry name" value="BTB"/>
    <property type="match status" value="2"/>
</dbReference>
<dbReference type="Proteomes" id="UP000265515">
    <property type="component" value="Unassembled WGS sequence"/>
</dbReference>
<dbReference type="InterPro" id="IPR022041">
    <property type="entry name" value="Methyltransf_FA"/>
</dbReference>
<dbReference type="PANTHER" id="PTHR47457:SF1">
    <property type="entry name" value="BTB DOMAIN-CONTAINING PROTEIN-RELATED"/>
    <property type="match status" value="1"/>
</dbReference>
<name>A0A388KWJ5_CHABU</name>
<dbReference type="PANTHER" id="PTHR47457">
    <property type="entry name" value="OS05G0345500 PROTEIN"/>
    <property type="match status" value="1"/>
</dbReference>
<dbReference type="AlphaFoldDB" id="A0A388KWJ5"/>
<feature type="region of interest" description="Disordered" evidence="2">
    <location>
        <begin position="520"/>
        <end position="545"/>
    </location>
</feature>
<protein>
    <recommendedName>
        <fullName evidence="3">BTB domain-containing protein</fullName>
    </recommendedName>
</protein>
<dbReference type="PROSITE" id="PS50097">
    <property type="entry name" value="BTB"/>
    <property type="match status" value="1"/>
</dbReference>
<evidence type="ECO:0000259" key="3">
    <source>
        <dbReference type="PROSITE" id="PS50097"/>
    </source>
</evidence>
<reference evidence="4 5" key="1">
    <citation type="journal article" date="2018" name="Cell">
        <title>The Chara Genome: Secondary Complexity and Implications for Plant Terrestrialization.</title>
        <authorList>
            <person name="Nishiyama T."/>
            <person name="Sakayama H."/>
            <person name="Vries J.D."/>
            <person name="Buschmann H."/>
            <person name="Saint-Marcoux D."/>
            <person name="Ullrich K.K."/>
            <person name="Haas F.B."/>
            <person name="Vanderstraeten L."/>
            <person name="Becker D."/>
            <person name="Lang D."/>
            <person name="Vosolsobe S."/>
            <person name="Rombauts S."/>
            <person name="Wilhelmsson P.K.I."/>
            <person name="Janitza P."/>
            <person name="Kern R."/>
            <person name="Heyl A."/>
            <person name="Rumpler F."/>
            <person name="Villalobos L.I.A.C."/>
            <person name="Clay J.M."/>
            <person name="Skokan R."/>
            <person name="Toyoda A."/>
            <person name="Suzuki Y."/>
            <person name="Kagoshima H."/>
            <person name="Schijlen E."/>
            <person name="Tajeshwar N."/>
            <person name="Catarino B."/>
            <person name="Hetherington A.J."/>
            <person name="Saltykova A."/>
            <person name="Bonnot C."/>
            <person name="Breuninger H."/>
            <person name="Symeonidi A."/>
            <person name="Radhakrishnan G.V."/>
            <person name="Van Nieuwerburgh F."/>
            <person name="Deforce D."/>
            <person name="Chang C."/>
            <person name="Karol K.G."/>
            <person name="Hedrich R."/>
            <person name="Ulvskov P."/>
            <person name="Glockner G."/>
            <person name="Delwiche C.F."/>
            <person name="Petrasek J."/>
            <person name="Van de Peer Y."/>
            <person name="Friml J."/>
            <person name="Beilby M."/>
            <person name="Dolan L."/>
            <person name="Kohara Y."/>
            <person name="Sugano S."/>
            <person name="Fujiyama A."/>
            <person name="Delaux P.-M."/>
            <person name="Quint M."/>
            <person name="TheiBen G."/>
            <person name="Hagemann M."/>
            <person name="Harholt J."/>
            <person name="Dunand C."/>
            <person name="Zachgo S."/>
            <person name="Langdale J."/>
            <person name="Maumus F."/>
            <person name="Straeten D.V.D."/>
            <person name="Gould S.B."/>
            <person name="Rensing S.A."/>
        </authorList>
    </citation>
    <scope>NUCLEOTIDE SEQUENCE [LARGE SCALE GENOMIC DNA]</scope>
    <source>
        <strain evidence="4 5">S276</strain>
    </source>
</reference>
<keyword evidence="5" id="KW-1185">Reference proteome</keyword>
<evidence type="ECO:0000313" key="5">
    <source>
        <dbReference type="Proteomes" id="UP000265515"/>
    </source>
</evidence>
<proteinExistence type="predicted"/>
<dbReference type="Gene3D" id="3.30.710.10">
    <property type="entry name" value="Potassium Channel Kv1.1, Chain A"/>
    <property type="match status" value="2"/>
</dbReference>
<dbReference type="SMART" id="SM00225">
    <property type="entry name" value="BTB"/>
    <property type="match status" value="2"/>
</dbReference>
<feature type="domain" description="BTB" evidence="3">
    <location>
        <begin position="373"/>
        <end position="441"/>
    </location>
</feature>
<dbReference type="CDD" id="cd18186">
    <property type="entry name" value="BTB_POZ_ZBTB_KLHL-like"/>
    <property type="match status" value="1"/>
</dbReference>
<gene>
    <name evidence="4" type="ORF">CBR_g18852</name>
</gene>
<organism evidence="4 5">
    <name type="scientific">Chara braunii</name>
    <name type="common">Braun's stonewort</name>
    <dbReference type="NCBI Taxonomy" id="69332"/>
    <lineage>
        <taxon>Eukaryota</taxon>
        <taxon>Viridiplantae</taxon>
        <taxon>Streptophyta</taxon>
        <taxon>Charophyceae</taxon>
        <taxon>Charales</taxon>
        <taxon>Characeae</taxon>
        <taxon>Chara</taxon>
    </lineage>
</organism>
<dbReference type="Pfam" id="PF12248">
    <property type="entry name" value="Methyltransf_FA"/>
    <property type="match status" value="1"/>
</dbReference>
<dbReference type="OMA" id="WIDINQG"/>
<dbReference type="InterPro" id="IPR000210">
    <property type="entry name" value="BTB/POZ_dom"/>
</dbReference>
<dbReference type="Gramene" id="GBG74440">
    <property type="protein sequence ID" value="GBG74440"/>
    <property type="gene ID" value="CBR_g18852"/>
</dbReference>
<comment type="pathway">
    <text evidence="1">Protein modification; protein ubiquitination.</text>
</comment>
<dbReference type="STRING" id="69332.A0A388KWJ5"/>
<sequence>MTRVISNSLLVIPPFECAWLSGEELQFKSPGSGCLSFEARAENDITVVFTEDIGARHYRTEQSRNYIVVLGSHKNRRVKIEVDCQPVADVESSIDVNGDFAKYWIDINQGVISVGRGDPGKNLLLRWVDSDPQNHRVRHVGLSSWDRYVGYRNISLLPSVDFAAVSSSVADEGATALFREVSHSLSRFLNCAHLADLLFLVRRSTDPTCCYSRSEALEDEEDDDVIVVHAHSVLLASCCFKLADLWLADDRRCRSSAPDELNRVVHLPHVDASVLISLLEYAYTGKTQIPFRNMAALRDLAADVGLYPLVASCEAIILQTLQQSECPSPTETVEVAYETLCSEGEDNCSASPFSLLPLDMSRLESFYETGEFSDVTVIVGGTRVARVHRLVLSAWSDPFCKMFTIGMRESHGTEIYLEDTSPKAMQALLGFMYTSKLDFEQDEVEDDFLVSLLFLADQFGLDSLKIVCSTYLMDHISEAIPCTSGRKRESRQRQCRLIEGGEGLAASANFARVAIPSDIGNEVGPSESLSKPCDSAVDSEMAGES</sequence>
<evidence type="ECO:0000256" key="1">
    <source>
        <dbReference type="ARBA" id="ARBA00004906"/>
    </source>
</evidence>
<dbReference type="SUPFAM" id="SSF54695">
    <property type="entry name" value="POZ domain"/>
    <property type="match status" value="2"/>
</dbReference>
<evidence type="ECO:0000313" key="4">
    <source>
        <dbReference type="EMBL" id="GBG74440.1"/>
    </source>
</evidence>
<dbReference type="InterPro" id="IPR011333">
    <property type="entry name" value="SKP1/BTB/POZ_sf"/>
</dbReference>
<dbReference type="OrthoDB" id="19132at2759"/>